<dbReference type="InterPro" id="IPR045092">
    <property type="entry name" value="Rrp6-like"/>
</dbReference>
<feature type="compositionally biased region" description="Basic and acidic residues" evidence="13">
    <location>
        <begin position="1121"/>
        <end position="1133"/>
    </location>
</feature>
<keyword evidence="10" id="KW-0269">Exonuclease</keyword>
<dbReference type="InterPro" id="IPR008949">
    <property type="entry name" value="Isoprenoid_synthase_dom_sf"/>
</dbReference>
<dbReference type="Gene3D" id="1.10.150.80">
    <property type="entry name" value="HRDC domain"/>
    <property type="match status" value="1"/>
</dbReference>
<dbReference type="PROSITE" id="PS01044">
    <property type="entry name" value="SQUALEN_PHYTOEN_SYN_1"/>
    <property type="match status" value="1"/>
</dbReference>
<evidence type="ECO:0000256" key="3">
    <source>
        <dbReference type="ARBA" id="ARBA00006251"/>
    </source>
</evidence>
<evidence type="ECO:0000313" key="16">
    <source>
        <dbReference type="Proteomes" id="UP000305362"/>
    </source>
</evidence>
<dbReference type="CDD" id="cd06147">
    <property type="entry name" value="Rrp6p_like_exo"/>
    <property type="match status" value="1"/>
</dbReference>
<gene>
    <name evidence="15" type="ORF">E3Q03_02645</name>
</gene>
<dbReference type="Pfam" id="PF00494">
    <property type="entry name" value="SQS_PSY"/>
    <property type="match status" value="1"/>
</dbReference>
<feature type="compositionally biased region" description="Basic and acidic residues" evidence="13">
    <location>
        <begin position="1179"/>
        <end position="1204"/>
    </location>
</feature>
<dbReference type="GO" id="GO:0071035">
    <property type="term" value="P:nuclear polyadenylation-dependent rRNA catabolic process"/>
    <property type="evidence" value="ECO:0007669"/>
    <property type="project" value="TreeGrafter"/>
</dbReference>
<evidence type="ECO:0000256" key="11">
    <source>
        <dbReference type="ARBA" id="ARBA00023242"/>
    </source>
</evidence>
<dbReference type="InterPro" id="IPR033904">
    <property type="entry name" value="Trans_IPPS_HH"/>
</dbReference>
<evidence type="ECO:0000256" key="10">
    <source>
        <dbReference type="ARBA" id="ARBA00022839"/>
    </source>
</evidence>
<reference evidence="15 16" key="1">
    <citation type="submission" date="2019-03" db="EMBL/GenBank/DDBJ databases">
        <title>Sequencing 25 genomes of Wallemia mellicola.</title>
        <authorList>
            <person name="Gostincar C."/>
        </authorList>
    </citation>
    <scope>NUCLEOTIDE SEQUENCE [LARGE SCALE GENOMIC DNA]</scope>
    <source>
        <strain evidence="15 16">EXF-1277</strain>
    </source>
</reference>
<dbReference type="NCBIfam" id="TIGR01559">
    <property type="entry name" value="squal_synth"/>
    <property type="match status" value="1"/>
</dbReference>
<dbReference type="GO" id="GO:0005730">
    <property type="term" value="C:nucleolus"/>
    <property type="evidence" value="ECO:0007669"/>
    <property type="project" value="TreeGrafter"/>
</dbReference>
<dbReference type="FunFam" id="1.10.600.10:FF:000023">
    <property type="entry name" value="Squalene synthase"/>
    <property type="match status" value="1"/>
</dbReference>
<dbReference type="GO" id="GO:0071037">
    <property type="term" value="P:nuclear polyadenylation-dependent snRNA catabolic process"/>
    <property type="evidence" value="ECO:0007669"/>
    <property type="project" value="TreeGrafter"/>
</dbReference>
<dbReference type="Pfam" id="PF01612">
    <property type="entry name" value="DNA_pol_A_exo1"/>
    <property type="match status" value="1"/>
</dbReference>
<evidence type="ECO:0000256" key="6">
    <source>
        <dbReference type="ARBA" id="ARBA00022679"/>
    </source>
</evidence>
<dbReference type="SUPFAM" id="SSF48576">
    <property type="entry name" value="Terpenoid synthases"/>
    <property type="match status" value="1"/>
</dbReference>
<dbReference type="InterPro" id="IPR010997">
    <property type="entry name" value="HRDC-like_sf"/>
</dbReference>
<keyword evidence="6" id="KW-0808">Transferase</keyword>
<keyword evidence="8" id="KW-0378">Hydrolase</keyword>
<dbReference type="InterPro" id="IPR036397">
    <property type="entry name" value="RNaseH_sf"/>
</dbReference>
<feature type="compositionally biased region" description="Polar residues" evidence="13">
    <location>
        <begin position="1248"/>
        <end position="1264"/>
    </location>
</feature>
<sequence>MSATDLVKLALTHPLEFRTLLQYKIWYEPKRDITSPEEHATTGFDRESMRTCWDFLDKTSRSFAPVIKELDSVLARVICIFYLVLRGLDTVEDDMTIPLDVKEPILRSFHQKLYEPGWNFTESGPGEKDRHLLVKFHAVIDEFLLLDDECKKVIADITKKMGNGMADYCAAAERGQSGVEDIKDFDLYCHFVAGLVGEGLSGLFAATKLEKPFIADQLELSNSMGLFLQKTNILRDYREDVDLGREFWPMSLVKQQGFNSRADLKEPGNEEKALWVISSMVLDALRHAPDVLDYLALLKNQSVFNFAAIPQVHAIATLEACFMNPDILHKNVKIRKAAAVKILMTIRNPRDVAEKFVFYSRKIHEKLSPADPNFIKLSVALSRIEQWTERRFPSLLQFVAGHIDIKKSDKRYITFAEQEKLVSERNDAEKAARIAKDGSFDPDSTASADQVPWSFFFLIIGVCMSIFFISDQEKRMSTEEDKIDLKIKNLQKSAINLTKISKNLLKSDDLSFQKSIDSGFSGRCEEIEDGVVDNINQLIGFINNKSRHLDADDLTGDSKAVGELVDQLLEDSSINIDKHTNNYNKPTLAKDLEPSIFNDKSIQRKPQLKWSSSIDNSDSPWKPLLTHKPNAKADLTWTTVDDRLSHPYQTEIESIKYPVQQLKTQTPIKQGDFNQTPFKWIDNEESLNYLLDRLSTATEIAIDLEHHDFRSYRGFVCLMQISIRGEDFIIDTLELRDQLIKLNDTFTNPAIVKVFHGADSDIVWLQRDFGVYIVNMFDTYHATKVLGFSQHSLASLLIKFCGYTPDKRYQRADWRKRPLTNKMLEYARSDTHYLLYIYDMLRNTLIEKSSKKNDMLKDVLQRSEQVSLKTHHRDPYDYDTGKGFGGWYNLATKWNKVVEPPLLEVFRRLHQWRDQIARKEDESVHVIFSNHQLYDLALKQPKTPQEITNVFQKKVPQFVRIHLKDVAQCINSGVEFAKNNSDKLPARVVPKSLLQPNNVHLPFKTGLDFDLWNINQSNSANSASQTSLSTSTRSKLFGEDSTKQAPQASTSKLFGDVTTTVLPKKSKTMDSISSSFKLISLIPHSTSNTEYDLDAFDEYKRPITQKAPPMPARVDEVLKEDKQKMEQEKKENEDSSMAEVPYKSKAERMADNIPIDAGITADDIATIGKQPEKKRKRKDKGEKKEKANAKDKSDKKDKKGKLEVPEFNYDNEESVLDRPLDDLSQSTKKPKKQRIKANLEGQFRRPGSSKTMQSSGNRSHTFKK</sequence>
<dbReference type="SUPFAM" id="SSF53098">
    <property type="entry name" value="Ribonuclease H-like"/>
    <property type="match status" value="1"/>
</dbReference>
<dbReference type="PROSITE" id="PS01045">
    <property type="entry name" value="SQUALEN_PHYTOEN_SYN_2"/>
    <property type="match status" value="1"/>
</dbReference>
<dbReference type="Pfam" id="PF08066">
    <property type="entry name" value="PMC2NT"/>
    <property type="match status" value="1"/>
</dbReference>
<evidence type="ECO:0000256" key="5">
    <source>
        <dbReference type="ARBA" id="ARBA00022552"/>
    </source>
</evidence>
<comment type="similarity">
    <text evidence="12">Belongs to the exosome component 10/RRP6 family.</text>
</comment>
<dbReference type="InterPro" id="IPR006449">
    <property type="entry name" value="Squal_synth-like"/>
</dbReference>
<comment type="subcellular location">
    <subcellularLocation>
        <location evidence="2">Nucleus</location>
    </subcellularLocation>
</comment>
<keyword evidence="11" id="KW-0539">Nucleus</keyword>
<dbReference type="GO" id="GO:0071040">
    <property type="term" value="P:nuclear polyadenylation-dependent antisense transcript catabolic process"/>
    <property type="evidence" value="ECO:0007669"/>
    <property type="project" value="TreeGrafter"/>
</dbReference>
<dbReference type="AlphaFoldDB" id="A0AB74KDJ2"/>
<evidence type="ECO:0000256" key="1">
    <source>
        <dbReference type="ARBA" id="ARBA00001946"/>
    </source>
</evidence>
<dbReference type="GO" id="GO:0071044">
    <property type="term" value="P:histone mRNA catabolic process"/>
    <property type="evidence" value="ECO:0007669"/>
    <property type="project" value="TreeGrafter"/>
</dbReference>
<evidence type="ECO:0000256" key="4">
    <source>
        <dbReference type="ARBA" id="ARBA00012373"/>
    </source>
</evidence>
<comment type="similarity">
    <text evidence="3">Belongs to the phytoene/squalene synthase family.</text>
</comment>
<dbReference type="InterPro" id="IPR012588">
    <property type="entry name" value="Exosome-assoc_fac_Rrp6_N"/>
</dbReference>
<feature type="region of interest" description="Disordered" evidence="13">
    <location>
        <begin position="1020"/>
        <end position="1049"/>
    </location>
</feature>
<dbReference type="PANTHER" id="PTHR12124">
    <property type="entry name" value="POLYMYOSITIS/SCLERODERMA AUTOANTIGEN-RELATED"/>
    <property type="match status" value="1"/>
</dbReference>
<evidence type="ECO:0000256" key="9">
    <source>
        <dbReference type="ARBA" id="ARBA00022835"/>
    </source>
</evidence>
<keyword evidence="9" id="KW-0271">Exosome</keyword>
<keyword evidence="7" id="KW-0540">Nuclease</keyword>
<dbReference type="InterPro" id="IPR019845">
    <property type="entry name" value="Squalene/phytoene_synthase_CS"/>
</dbReference>
<organism evidence="15 16">
    <name type="scientific">Wallemia mellicola</name>
    <dbReference type="NCBI Taxonomy" id="1708541"/>
    <lineage>
        <taxon>Eukaryota</taxon>
        <taxon>Fungi</taxon>
        <taxon>Dikarya</taxon>
        <taxon>Basidiomycota</taxon>
        <taxon>Wallemiomycotina</taxon>
        <taxon>Wallemiomycetes</taxon>
        <taxon>Wallemiales</taxon>
        <taxon>Wallemiaceae</taxon>
        <taxon>Wallemia</taxon>
    </lineage>
</organism>
<feature type="compositionally biased region" description="Low complexity" evidence="13">
    <location>
        <begin position="1020"/>
        <end position="1034"/>
    </location>
</feature>
<dbReference type="Proteomes" id="UP000305362">
    <property type="component" value="Unassembled WGS sequence"/>
</dbReference>
<evidence type="ECO:0000256" key="8">
    <source>
        <dbReference type="ARBA" id="ARBA00022801"/>
    </source>
</evidence>
<dbReference type="GO" id="GO:0051996">
    <property type="term" value="F:squalene synthase [NAD(P)H] activity"/>
    <property type="evidence" value="ECO:0007669"/>
    <property type="project" value="UniProtKB-EC"/>
</dbReference>
<feature type="region of interest" description="Disordered" evidence="13">
    <location>
        <begin position="1121"/>
        <end position="1264"/>
    </location>
</feature>
<dbReference type="InterPro" id="IPR002060">
    <property type="entry name" value="Squ/phyt_synthse"/>
</dbReference>
<comment type="caution">
    <text evidence="15">The sequence shown here is derived from an EMBL/GenBank/DDBJ whole genome shotgun (WGS) entry which is preliminary data.</text>
</comment>
<dbReference type="InterPro" id="IPR002121">
    <property type="entry name" value="HRDC_dom"/>
</dbReference>
<evidence type="ECO:0000313" key="15">
    <source>
        <dbReference type="EMBL" id="TIC61545.1"/>
    </source>
</evidence>
<dbReference type="CDD" id="cd00683">
    <property type="entry name" value="Trans_IPPS_HH"/>
    <property type="match status" value="1"/>
</dbReference>
<dbReference type="GO" id="GO:0071038">
    <property type="term" value="P:TRAMP-dependent tRNA surveillance pathway"/>
    <property type="evidence" value="ECO:0007669"/>
    <property type="project" value="TreeGrafter"/>
</dbReference>
<dbReference type="PANTHER" id="PTHR12124:SF47">
    <property type="entry name" value="EXOSOME COMPONENT 10"/>
    <property type="match status" value="1"/>
</dbReference>
<dbReference type="GO" id="GO:0008610">
    <property type="term" value="P:lipid biosynthetic process"/>
    <property type="evidence" value="ECO:0007669"/>
    <property type="project" value="InterPro"/>
</dbReference>
<dbReference type="GO" id="GO:0000175">
    <property type="term" value="F:3'-5'-RNA exonuclease activity"/>
    <property type="evidence" value="ECO:0007669"/>
    <property type="project" value="InterPro"/>
</dbReference>
<evidence type="ECO:0000256" key="2">
    <source>
        <dbReference type="ARBA" id="ARBA00004123"/>
    </source>
</evidence>
<dbReference type="InterPro" id="IPR049559">
    <property type="entry name" value="Rrp6p-like_exo"/>
</dbReference>
<dbReference type="Pfam" id="PF00570">
    <property type="entry name" value="HRDC"/>
    <property type="match status" value="1"/>
</dbReference>
<dbReference type="InterPro" id="IPR002562">
    <property type="entry name" value="3'-5'_exonuclease_dom"/>
</dbReference>
<dbReference type="GO" id="GO:0071051">
    <property type="term" value="P:poly(A)-dependent snoRNA 3'-end processing"/>
    <property type="evidence" value="ECO:0007669"/>
    <property type="project" value="TreeGrafter"/>
</dbReference>
<dbReference type="EC" id="2.5.1.21" evidence="4"/>
<dbReference type="GO" id="GO:0000176">
    <property type="term" value="C:nuclear exosome (RNase complex)"/>
    <property type="evidence" value="ECO:0007669"/>
    <property type="project" value="InterPro"/>
</dbReference>
<dbReference type="GO" id="GO:0071036">
    <property type="term" value="P:nuclear polyadenylation-dependent snoRNA catabolic process"/>
    <property type="evidence" value="ECO:0007669"/>
    <property type="project" value="TreeGrafter"/>
</dbReference>
<proteinExistence type="inferred from homology"/>
<accession>A0AB74KDJ2</accession>
<evidence type="ECO:0000256" key="12">
    <source>
        <dbReference type="ARBA" id="ARBA00043957"/>
    </source>
</evidence>
<dbReference type="PROSITE" id="PS50967">
    <property type="entry name" value="HRDC"/>
    <property type="match status" value="1"/>
</dbReference>
<keyword evidence="5" id="KW-0698">rRNA processing</keyword>
<dbReference type="InterPro" id="IPR044876">
    <property type="entry name" value="HRDC_dom_sf"/>
</dbReference>
<evidence type="ECO:0000259" key="14">
    <source>
        <dbReference type="PROSITE" id="PS50967"/>
    </source>
</evidence>
<comment type="cofactor">
    <cofactor evidence="1">
        <name>Mg(2+)</name>
        <dbReference type="ChEBI" id="CHEBI:18420"/>
    </cofactor>
</comment>
<dbReference type="GO" id="GO:0000467">
    <property type="term" value="P:exonucleolytic trimming to generate mature 3'-end of 5.8S rRNA from tricistronic rRNA transcript (SSU-rRNA, 5.8S rRNA, LSU-rRNA)"/>
    <property type="evidence" value="ECO:0007669"/>
    <property type="project" value="InterPro"/>
</dbReference>
<dbReference type="GO" id="GO:0000166">
    <property type="term" value="F:nucleotide binding"/>
    <property type="evidence" value="ECO:0007669"/>
    <property type="project" value="InterPro"/>
</dbReference>
<dbReference type="SFLD" id="SFLDG01018">
    <property type="entry name" value="Squalene/Phytoene_Synthase_Lik"/>
    <property type="match status" value="1"/>
</dbReference>
<dbReference type="FunFam" id="3.30.420.10:FF:000059">
    <property type="entry name" value="Exosome complex exonuclease Rrp6"/>
    <property type="match status" value="1"/>
</dbReference>
<dbReference type="SMART" id="SM00341">
    <property type="entry name" value="HRDC"/>
    <property type="match status" value="1"/>
</dbReference>
<dbReference type="GO" id="GO:0071039">
    <property type="term" value="P:nuclear polyadenylation-dependent CUT catabolic process"/>
    <property type="evidence" value="ECO:0007669"/>
    <property type="project" value="TreeGrafter"/>
</dbReference>
<evidence type="ECO:0000256" key="7">
    <source>
        <dbReference type="ARBA" id="ARBA00022722"/>
    </source>
</evidence>
<name>A0AB74KDJ2_9BASI</name>
<dbReference type="EMBL" id="SPRV01000028">
    <property type="protein sequence ID" value="TIC61545.1"/>
    <property type="molecule type" value="Genomic_DNA"/>
</dbReference>
<dbReference type="SUPFAM" id="SSF47819">
    <property type="entry name" value="HRDC-like"/>
    <property type="match status" value="1"/>
</dbReference>
<protein>
    <recommendedName>
        <fullName evidence="4">squalene synthase</fullName>
        <ecNumber evidence="4">2.5.1.21</ecNumber>
    </recommendedName>
</protein>
<dbReference type="GO" id="GO:0003727">
    <property type="term" value="F:single-stranded RNA binding"/>
    <property type="evidence" value="ECO:0007669"/>
    <property type="project" value="TreeGrafter"/>
</dbReference>
<dbReference type="SMART" id="SM00474">
    <property type="entry name" value="35EXOc"/>
    <property type="match status" value="1"/>
</dbReference>
<dbReference type="Gene3D" id="3.30.420.10">
    <property type="entry name" value="Ribonuclease H-like superfamily/Ribonuclease H"/>
    <property type="match status" value="1"/>
</dbReference>
<evidence type="ECO:0000256" key="13">
    <source>
        <dbReference type="SAM" id="MobiDB-lite"/>
    </source>
</evidence>
<dbReference type="Gene3D" id="1.10.600.10">
    <property type="entry name" value="Farnesyl Diphosphate Synthase"/>
    <property type="match status" value="1"/>
</dbReference>
<dbReference type="InterPro" id="IPR012337">
    <property type="entry name" value="RNaseH-like_sf"/>
</dbReference>
<dbReference type="SFLD" id="SFLDS00005">
    <property type="entry name" value="Isoprenoid_Synthase_Type_I"/>
    <property type="match status" value="1"/>
</dbReference>
<feature type="domain" description="HRDC" evidence="14">
    <location>
        <begin position="899"/>
        <end position="980"/>
    </location>
</feature>